<gene>
    <name evidence="5" type="ORF">ACFSM5_11260</name>
</gene>
<feature type="domain" description="HTH luxR-type" evidence="4">
    <location>
        <begin position="103"/>
        <end position="169"/>
    </location>
</feature>
<evidence type="ECO:0000313" key="6">
    <source>
        <dbReference type="Proteomes" id="UP001597295"/>
    </source>
</evidence>
<dbReference type="InterPro" id="IPR016032">
    <property type="entry name" value="Sig_transdc_resp-reg_C-effctor"/>
</dbReference>
<dbReference type="RefSeq" id="WP_379876478.1">
    <property type="nucleotide sequence ID" value="NZ_JBHUIP010000011.1"/>
</dbReference>
<keyword evidence="3" id="KW-0804">Transcription</keyword>
<dbReference type="InterPro" id="IPR036388">
    <property type="entry name" value="WH-like_DNA-bd_sf"/>
</dbReference>
<dbReference type="PANTHER" id="PTHR44688">
    <property type="entry name" value="DNA-BINDING TRANSCRIPTIONAL ACTIVATOR DEVR_DOSR"/>
    <property type="match status" value="1"/>
</dbReference>
<dbReference type="SUPFAM" id="SSF46894">
    <property type="entry name" value="C-terminal effector domain of the bipartite response regulators"/>
    <property type="match status" value="1"/>
</dbReference>
<dbReference type="Pfam" id="PF00196">
    <property type="entry name" value="GerE"/>
    <property type="match status" value="1"/>
</dbReference>
<proteinExistence type="predicted"/>
<evidence type="ECO:0000256" key="2">
    <source>
        <dbReference type="ARBA" id="ARBA00023125"/>
    </source>
</evidence>
<sequence length="170" mass="18653">MDRSARVIGTNALGDQLLRSRAFALSPHDNMVRAAKLSETAALHKAIVSVIIDELSIGQTIAISKPDGQPMMVQVSAASGEGERIASLVIRDTNHKRSSPWPTIRQIYGLTPTELKVAQAMAELDMSQERIAETLGMSFGTLKTHRQRIYNKLGVESQVALVKIAREYEI</sequence>
<organism evidence="5 6">
    <name type="scientific">Lacibacterium aquatile</name>
    <dbReference type="NCBI Taxonomy" id="1168082"/>
    <lineage>
        <taxon>Bacteria</taxon>
        <taxon>Pseudomonadati</taxon>
        <taxon>Pseudomonadota</taxon>
        <taxon>Alphaproteobacteria</taxon>
        <taxon>Rhodospirillales</taxon>
        <taxon>Rhodospirillaceae</taxon>
    </lineage>
</organism>
<dbReference type="SMART" id="SM00421">
    <property type="entry name" value="HTH_LUXR"/>
    <property type="match status" value="1"/>
</dbReference>
<dbReference type="EMBL" id="JBHUIP010000011">
    <property type="protein sequence ID" value="MFD2263468.1"/>
    <property type="molecule type" value="Genomic_DNA"/>
</dbReference>
<accession>A0ABW5DQS2</accession>
<dbReference type="Proteomes" id="UP001597295">
    <property type="component" value="Unassembled WGS sequence"/>
</dbReference>
<evidence type="ECO:0000256" key="3">
    <source>
        <dbReference type="ARBA" id="ARBA00023163"/>
    </source>
</evidence>
<reference evidence="6" key="1">
    <citation type="journal article" date="2019" name="Int. J. Syst. Evol. Microbiol.">
        <title>The Global Catalogue of Microorganisms (GCM) 10K type strain sequencing project: providing services to taxonomists for standard genome sequencing and annotation.</title>
        <authorList>
            <consortium name="The Broad Institute Genomics Platform"/>
            <consortium name="The Broad Institute Genome Sequencing Center for Infectious Disease"/>
            <person name="Wu L."/>
            <person name="Ma J."/>
        </authorList>
    </citation>
    <scope>NUCLEOTIDE SEQUENCE [LARGE SCALE GENOMIC DNA]</scope>
    <source>
        <strain evidence="6">CGMCC 1.19062</strain>
    </source>
</reference>
<evidence type="ECO:0000259" key="4">
    <source>
        <dbReference type="PROSITE" id="PS50043"/>
    </source>
</evidence>
<evidence type="ECO:0000313" key="5">
    <source>
        <dbReference type="EMBL" id="MFD2263468.1"/>
    </source>
</evidence>
<dbReference type="CDD" id="cd06170">
    <property type="entry name" value="LuxR_C_like"/>
    <property type="match status" value="1"/>
</dbReference>
<dbReference type="PROSITE" id="PS50043">
    <property type="entry name" value="HTH_LUXR_2"/>
    <property type="match status" value="1"/>
</dbReference>
<protein>
    <submittedName>
        <fullName evidence="5">Helix-turn-helix transcriptional regulator</fullName>
    </submittedName>
</protein>
<dbReference type="PANTHER" id="PTHR44688:SF16">
    <property type="entry name" value="DNA-BINDING TRANSCRIPTIONAL ACTIVATOR DEVR_DOSR"/>
    <property type="match status" value="1"/>
</dbReference>
<name>A0ABW5DQS2_9PROT</name>
<keyword evidence="2" id="KW-0238">DNA-binding</keyword>
<dbReference type="InterPro" id="IPR000792">
    <property type="entry name" value="Tscrpt_reg_LuxR_C"/>
</dbReference>
<comment type="caution">
    <text evidence="5">The sequence shown here is derived from an EMBL/GenBank/DDBJ whole genome shotgun (WGS) entry which is preliminary data.</text>
</comment>
<evidence type="ECO:0000256" key="1">
    <source>
        <dbReference type="ARBA" id="ARBA00023015"/>
    </source>
</evidence>
<keyword evidence="1" id="KW-0805">Transcription regulation</keyword>
<keyword evidence="6" id="KW-1185">Reference proteome</keyword>
<dbReference type="Gene3D" id="1.10.10.10">
    <property type="entry name" value="Winged helix-like DNA-binding domain superfamily/Winged helix DNA-binding domain"/>
    <property type="match status" value="1"/>
</dbReference>